<dbReference type="EMBL" id="DS995702">
    <property type="protein sequence ID" value="EEQ29318.1"/>
    <property type="molecule type" value="Genomic_DNA"/>
</dbReference>
<sequence length="160" mass="17263">MTEQDAFAERIIETYDAIVLHPGNKGYSCDIFRKHVRFGSAAAGPPARVTYFATVAPEMCNGFGNLHGGCATTLIDNASSTLLLAMGGYFSLGGVSRSLNMTFLRPVPEGTEISINCELVHAGKRLALMRADIRRTDTDQVLVLGEHDKASTPMDVEAKL</sequence>
<evidence type="ECO:0000313" key="5">
    <source>
        <dbReference type="Proteomes" id="UP000002035"/>
    </source>
</evidence>
<dbReference type="SUPFAM" id="SSF54637">
    <property type="entry name" value="Thioesterase/thiol ester dehydrase-isomerase"/>
    <property type="match status" value="1"/>
</dbReference>
<evidence type="ECO:0000256" key="1">
    <source>
        <dbReference type="ARBA" id="ARBA00008324"/>
    </source>
</evidence>
<dbReference type="CDD" id="cd03443">
    <property type="entry name" value="PaaI_thioesterase"/>
    <property type="match status" value="1"/>
</dbReference>
<dbReference type="RefSeq" id="XP_002849203.1">
    <property type="nucleotide sequence ID" value="XM_002849157.1"/>
</dbReference>
<evidence type="ECO:0000313" key="4">
    <source>
        <dbReference type="EMBL" id="EEQ29318.1"/>
    </source>
</evidence>
<accession>C5FIY8</accession>
<protein>
    <submittedName>
        <fullName evidence="4">Thioesterase family protein</fullName>
    </submittedName>
</protein>
<dbReference type="PANTHER" id="PTHR21660">
    <property type="entry name" value="THIOESTERASE SUPERFAMILY MEMBER-RELATED"/>
    <property type="match status" value="1"/>
</dbReference>
<feature type="domain" description="Thioesterase" evidence="3">
    <location>
        <begin position="63"/>
        <end position="140"/>
    </location>
</feature>
<evidence type="ECO:0000259" key="3">
    <source>
        <dbReference type="Pfam" id="PF03061"/>
    </source>
</evidence>
<keyword evidence="2" id="KW-0378">Hydrolase</keyword>
<dbReference type="GO" id="GO:0047617">
    <property type="term" value="F:fatty acyl-CoA hydrolase activity"/>
    <property type="evidence" value="ECO:0007669"/>
    <property type="project" value="InterPro"/>
</dbReference>
<gene>
    <name evidence="4" type="ORF">MCYG_02137</name>
</gene>
<comment type="similarity">
    <text evidence="1">Belongs to the thioesterase PaaI family.</text>
</comment>
<dbReference type="InterPro" id="IPR006683">
    <property type="entry name" value="Thioestr_dom"/>
</dbReference>
<dbReference type="OMA" id="GDWMNTL"/>
<dbReference type="Gene3D" id="3.10.129.10">
    <property type="entry name" value="Hotdog Thioesterase"/>
    <property type="match status" value="1"/>
</dbReference>
<dbReference type="PANTHER" id="PTHR21660:SF1">
    <property type="entry name" value="ACYL-COENZYME A THIOESTERASE 13"/>
    <property type="match status" value="1"/>
</dbReference>
<dbReference type="eggNOG" id="KOG3328">
    <property type="taxonomic scope" value="Eukaryota"/>
</dbReference>
<dbReference type="InterPro" id="IPR039298">
    <property type="entry name" value="ACOT13"/>
</dbReference>
<dbReference type="AlphaFoldDB" id="C5FIY8"/>
<dbReference type="Pfam" id="PF03061">
    <property type="entry name" value="4HBT"/>
    <property type="match status" value="1"/>
</dbReference>
<dbReference type="NCBIfam" id="TIGR00369">
    <property type="entry name" value="unchar_dom_1"/>
    <property type="match status" value="1"/>
</dbReference>
<evidence type="ECO:0000256" key="2">
    <source>
        <dbReference type="ARBA" id="ARBA00022801"/>
    </source>
</evidence>
<name>C5FIY8_ARTOC</name>
<organism evidence="4 5">
    <name type="scientific">Arthroderma otae (strain ATCC MYA-4605 / CBS 113480)</name>
    <name type="common">Microsporum canis</name>
    <dbReference type="NCBI Taxonomy" id="554155"/>
    <lineage>
        <taxon>Eukaryota</taxon>
        <taxon>Fungi</taxon>
        <taxon>Dikarya</taxon>
        <taxon>Ascomycota</taxon>
        <taxon>Pezizomycotina</taxon>
        <taxon>Eurotiomycetes</taxon>
        <taxon>Eurotiomycetidae</taxon>
        <taxon>Onygenales</taxon>
        <taxon>Arthrodermataceae</taxon>
        <taxon>Microsporum</taxon>
    </lineage>
</organism>
<dbReference type="VEuPathDB" id="FungiDB:MCYG_02137"/>
<dbReference type="STRING" id="554155.C5FIY8"/>
<dbReference type="HOGENOM" id="CLU_089876_1_1_1"/>
<dbReference type="Proteomes" id="UP000002035">
    <property type="component" value="Unassembled WGS sequence"/>
</dbReference>
<dbReference type="OrthoDB" id="2831072at2759"/>
<dbReference type="InterPro" id="IPR029069">
    <property type="entry name" value="HotDog_dom_sf"/>
</dbReference>
<dbReference type="InterPro" id="IPR003736">
    <property type="entry name" value="PAAI_dom"/>
</dbReference>
<reference evidence="5" key="1">
    <citation type="journal article" date="2012" name="MBio">
        <title>Comparative genome analysis of Trichophyton rubrum and related dermatophytes reveals candidate genes involved in infection.</title>
        <authorList>
            <person name="Martinez D.A."/>
            <person name="Oliver B.G."/>
            <person name="Graeser Y."/>
            <person name="Goldberg J.M."/>
            <person name="Li W."/>
            <person name="Martinez-Rossi N.M."/>
            <person name="Monod M."/>
            <person name="Shelest E."/>
            <person name="Barton R.C."/>
            <person name="Birch E."/>
            <person name="Brakhage A.A."/>
            <person name="Chen Z."/>
            <person name="Gurr S.J."/>
            <person name="Heiman D."/>
            <person name="Heitman J."/>
            <person name="Kosti I."/>
            <person name="Rossi A."/>
            <person name="Saif S."/>
            <person name="Samalova M."/>
            <person name="Saunders C.W."/>
            <person name="Shea T."/>
            <person name="Summerbell R.C."/>
            <person name="Xu J."/>
            <person name="Young S."/>
            <person name="Zeng Q."/>
            <person name="Birren B.W."/>
            <person name="Cuomo C.A."/>
            <person name="White T.C."/>
        </authorList>
    </citation>
    <scope>NUCLEOTIDE SEQUENCE [LARGE SCALE GENOMIC DNA]</scope>
    <source>
        <strain evidence="5">ATCC MYA-4605 / CBS 113480</strain>
    </source>
</reference>
<proteinExistence type="inferred from homology"/>
<dbReference type="GeneID" id="9229258"/>
<keyword evidence="5" id="KW-1185">Reference proteome</keyword>